<dbReference type="Proteomes" id="UP001150569">
    <property type="component" value="Unassembled WGS sequence"/>
</dbReference>
<keyword evidence="8" id="KW-1133">Transmembrane helix</keyword>
<evidence type="ECO:0000256" key="9">
    <source>
        <dbReference type="ARBA" id="ARBA00023010"/>
    </source>
</evidence>
<comment type="similarity">
    <text evidence="2">Belongs to the TIM54 family.</text>
</comment>
<feature type="region of interest" description="Disordered" evidence="12">
    <location>
        <begin position="214"/>
        <end position="250"/>
    </location>
</feature>
<keyword evidence="4" id="KW-0813">Transport</keyword>
<keyword evidence="6" id="KW-0999">Mitochondrion inner membrane</keyword>
<comment type="caution">
    <text evidence="13">The sequence shown here is derived from an EMBL/GenBank/DDBJ whole genome shotgun (WGS) entry which is preliminary data.</text>
</comment>
<comment type="subcellular location">
    <subcellularLocation>
        <location evidence="1">Mitochondrion inner membrane</location>
        <topology evidence="1">Single-pass membrane protein</topology>
    </subcellularLocation>
</comment>
<evidence type="ECO:0000313" key="14">
    <source>
        <dbReference type="Proteomes" id="UP001150569"/>
    </source>
</evidence>
<keyword evidence="14" id="KW-1185">Reference proteome</keyword>
<keyword evidence="5" id="KW-0812">Transmembrane</keyword>
<protein>
    <recommendedName>
        <fullName evidence="3">Mitochondrial import inner membrane translocase subunit TIM54</fullName>
    </recommendedName>
</protein>
<dbReference type="EMBL" id="JANBPT010000550">
    <property type="protein sequence ID" value="KAJ1917228.1"/>
    <property type="molecule type" value="Genomic_DNA"/>
</dbReference>
<evidence type="ECO:0000313" key="13">
    <source>
        <dbReference type="EMBL" id="KAJ1917228.1"/>
    </source>
</evidence>
<keyword evidence="7" id="KW-0653">Protein transport</keyword>
<evidence type="ECO:0000256" key="3">
    <source>
        <dbReference type="ARBA" id="ARBA00020796"/>
    </source>
</evidence>
<organism evidence="13 14">
    <name type="scientific">Tieghemiomyces parasiticus</name>
    <dbReference type="NCBI Taxonomy" id="78921"/>
    <lineage>
        <taxon>Eukaryota</taxon>
        <taxon>Fungi</taxon>
        <taxon>Fungi incertae sedis</taxon>
        <taxon>Zoopagomycota</taxon>
        <taxon>Kickxellomycotina</taxon>
        <taxon>Dimargaritomycetes</taxon>
        <taxon>Dimargaritales</taxon>
        <taxon>Dimargaritaceae</taxon>
        <taxon>Tieghemiomyces</taxon>
    </lineage>
</organism>
<keyword evidence="9" id="KW-0811">Translocation</keyword>
<dbReference type="AlphaFoldDB" id="A0A9W8DPE7"/>
<dbReference type="OrthoDB" id="5598305at2759"/>
<dbReference type="Pfam" id="PF11711">
    <property type="entry name" value="Tim54"/>
    <property type="match status" value="1"/>
</dbReference>
<evidence type="ECO:0000256" key="6">
    <source>
        <dbReference type="ARBA" id="ARBA00022792"/>
    </source>
</evidence>
<accession>A0A9W8DPE7</accession>
<evidence type="ECO:0000256" key="8">
    <source>
        <dbReference type="ARBA" id="ARBA00022989"/>
    </source>
</evidence>
<evidence type="ECO:0000256" key="2">
    <source>
        <dbReference type="ARBA" id="ARBA00006355"/>
    </source>
</evidence>
<evidence type="ECO:0000256" key="7">
    <source>
        <dbReference type="ARBA" id="ARBA00022927"/>
    </source>
</evidence>
<dbReference type="GO" id="GO:0005743">
    <property type="term" value="C:mitochondrial inner membrane"/>
    <property type="evidence" value="ECO:0007669"/>
    <property type="project" value="UniProtKB-SubCell"/>
</dbReference>
<evidence type="ECO:0000256" key="4">
    <source>
        <dbReference type="ARBA" id="ARBA00022448"/>
    </source>
</evidence>
<sequence length="360" mass="38990">MANFKIPSPKTTAFVAVLSAIVGVKKYDTYRADSIRERIKAEASVKAKEPLDPMALPTKVIVYLTPPPGDGIHKSRIYFRDFVKPIFDAGALDYDVIEAKEAGDIHTAVSQELLERRRDQIPAPPGTNHTTSNAEAIPPSPVQKIDVRTVPKIAIGRQVLAEIYNGLSEGSTGSLNITPEPVPDLVTEVAAVTDATTEQTTEATDAADLFTETAPASEPEPFLEDPAAATPTTATTNTISPPSEPPVDYDALDTGDLPLLPVVGFINFKNRIGWLSMPGRILGFFNTAPQVEKIGEQALSIVLEARRPFRNPEDLYRGQDDDVAHGLEPKDIVPVVMEPRVMDNLVVFDVPKCPPGSEHV</sequence>
<keyword evidence="11" id="KW-0472">Membrane</keyword>
<name>A0A9W8DPE7_9FUNG</name>
<proteinExistence type="inferred from homology"/>
<keyword evidence="10" id="KW-0496">Mitochondrion</keyword>
<feature type="region of interest" description="Disordered" evidence="12">
    <location>
        <begin position="120"/>
        <end position="143"/>
    </location>
</feature>
<feature type="compositionally biased region" description="Low complexity" evidence="12">
    <location>
        <begin position="226"/>
        <end position="241"/>
    </location>
</feature>
<gene>
    <name evidence="13" type="primary">TIM54_2</name>
    <name evidence="13" type="ORF">IWQ60_007846</name>
</gene>
<evidence type="ECO:0000256" key="10">
    <source>
        <dbReference type="ARBA" id="ARBA00023128"/>
    </source>
</evidence>
<dbReference type="InterPro" id="IPR021056">
    <property type="entry name" value="Mt_import_IM_translocase_Tim54"/>
</dbReference>
<dbReference type="GO" id="GO:0015031">
    <property type="term" value="P:protein transport"/>
    <property type="evidence" value="ECO:0007669"/>
    <property type="project" value="UniProtKB-KW"/>
</dbReference>
<evidence type="ECO:0000256" key="11">
    <source>
        <dbReference type="ARBA" id="ARBA00023136"/>
    </source>
</evidence>
<evidence type="ECO:0000256" key="5">
    <source>
        <dbReference type="ARBA" id="ARBA00022692"/>
    </source>
</evidence>
<evidence type="ECO:0000256" key="12">
    <source>
        <dbReference type="SAM" id="MobiDB-lite"/>
    </source>
</evidence>
<evidence type="ECO:0000256" key="1">
    <source>
        <dbReference type="ARBA" id="ARBA00004434"/>
    </source>
</evidence>
<reference evidence="13" key="1">
    <citation type="submission" date="2022-07" db="EMBL/GenBank/DDBJ databases">
        <title>Phylogenomic reconstructions and comparative analyses of Kickxellomycotina fungi.</title>
        <authorList>
            <person name="Reynolds N.K."/>
            <person name="Stajich J.E."/>
            <person name="Barry K."/>
            <person name="Grigoriev I.V."/>
            <person name="Crous P."/>
            <person name="Smith M.E."/>
        </authorList>
    </citation>
    <scope>NUCLEOTIDE SEQUENCE</scope>
    <source>
        <strain evidence="13">RSA 861</strain>
    </source>
</reference>